<dbReference type="Pfam" id="PF01558">
    <property type="entry name" value="POR"/>
    <property type="match status" value="1"/>
</dbReference>
<dbReference type="PANTHER" id="PTHR43854">
    <property type="entry name" value="INDOLEPYRUVATE OXIDOREDUCTASE SUBUNIT IORB"/>
    <property type="match status" value="1"/>
</dbReference>
<dbReference type="Gene3D" id="3.40.920.10">
    <property type="entry name" value="Pyruvate-ferredoxin oxidoreductase, PFOR, domain III"/>
    <property type="match status" value="1"/>
</dbReference>
<evidence type="ECO:0000259" key="2">
    <source>
        <dbReference type="Pfam" id="PF01558"/>
    </source>
</evidence>
<comment type="caution">
    <text evidence="3">The sequence shown here is derived from an EMBL/GenBank/DDBJ whole genome shotgun (WGS) entry which is preliminary data.</text>
</comment>
<dbReference type="AlphaFoldDB" id="A0A1F7RQG8"/>
<gene>
    <name evidence="3" type="ORF">A2161_13380</name>
</gene>
<name>A0A1F7RQG8_9BACT</name>
<evidence type="ECO:0000256" key="1">
    <source>
        <dbReference type="ARBA" id="ARBA00023002"/>
    </source>
</evidence>
<feature type="domain" description="Pyruvate/ketoisovalerate oxidoreductase catalytic" evidence="2">
    <location>
        <begin position="14"/>
        <end position="194"/>
    </location>
</feature>
<evidence type="ECO:0000313" key="3">
    <source>
        <dbReference type="EMBL" id="OGL43711.1"/>
    </source>
</evidence>
<keyword evidence="1" id="KW-0560">Oxidoreductase</keyword>
<dbReference type="SUPFAM" id="SSF53323">
    <property type="entry name" value="Pyruvate-ferredoxin oxidoreductase, PFOR, domain III"/>
    <property type="match status" value="1"/>
</dbReference>
<dbReference type="InterPro" id="IPR052198">
    <property type="entry name" value="IorB_Oxidoreductase"/>
</dbReference>
<dbReference type="GO" id="GO:0016903">
    <property type="term" value="F:oxidoreductase activity, acting on the aldehyde or oxo group of donors"/>
    <property type="evidence" value="ECO:0007669"/>
    <property type="project" value="InterPro"/>
</dbReference>
<reference evidence="3 4" key="1">
    <citation type="journal article" date="2016" name="Nat. Commun.">
        <title>Thousands of microbial genomes shed light on interconnected biogeochemical processes in an aquifer system.</title>
        <authorList>
            <person name="Anantharaman K."/>
            <person name="Brown C.T."/>
            <person name="Hug L.A."/>
            <person name="Sharon I."/>
            <person name="Castelle C.J."/>
            <person name="Probst A.J."/>
            <person name="Thomas B.C."/>
            <person name="Singh A."/>
            <person name="Wilkins M.J."/>
            <person name="Karaoz U."/>
            <person name="Brodie E.L."/>
            <person name="Williams K.H."/>
            <person name="Hubbard S.S."/>
            <person name="Banfield J.F."/>
        </authorList>
    </citation>
    <scope>NUCLEOTIDE SEQUENCE [LARGE SCALE GENOMIC DNA]</scope>
</reference>
<protein>
    <recommendedName>
        <fullName evidence="2">Pyruvate/ketoisovalerate oxidoreductase catalytic domain-containing protein</fullName>
    </recommendedName>
</protein>
<dbReference type="InterPro" id="IPR002869">
    <property type="entry name" value="Pyrv_flavodox_OxRed_cen"/>
</dbReference>
<dbReference type="Proteomes" id="UP000179266">
    <property type="component" value="Unassembled WGS sequence"/>
</dbReference>
<accession>A0A1F7RQG8</accession>
<dbReference type="EMBL" id="MGDD01000257">
    <property type="protein sequence ID" value="OGL43711.1"/>
    <property type="molecule type" value="Genomic_DNA"/>
</dbReference>
<dbReference type="PANTHER" id="PTHR43854:SF1">
    <property type="entry name" value="INDOLEPYRUVATE OXIDOREDUCTASE SUBUNIT IORB"/>
    <property type="match status" value="1"/>
</dbReference>
<organism evidence="3 4">
    <name type="scientific">Candidatus Schekmanbacteria bacterium RBG_13_48_7</name>
    <dbReference type="NCBI Taxonomy" id="1817878"/>
    <lineage>
        <taxon>Bacteria</taxon>
        <taxon>Candidatus Schekmaniibacteriota</taxon>
    </lineage>
</organism>
<proteinExistence type="predicted"/>
<evidence type="ECO:0000313" key="4">
    <source>
        <dbReference type="Proteomes" id="UP000179266"/>
    </source>
</evidence>
<sequence length="203" mass="21789">MSRKLLQIVITGVGGQGVLSASKMLGMAAGNAGLQILTSAVHGMAQRGGVVETYVIIGERFSPIIDPGEADMIVGFEPVETLRALPRGSKHTIVISNTQPVIPFFCSFSGAKYPGQDEIFNYIILRVKKLITVNANQLAQNAGSVLAMNMTMLGLIAGTQQLPFDTGILEKTIAENTSARFREVNVKAFKNGVEYISKKCKTN</sequence>
<dbReference type="InterPro" id="IPR019752">
    <property type="entry name" value="Pyrv/ketoisovalerate_OxRed_cat"/>
</dbReference>